<dbReference type="PANTHER" id="PTHR43285">
    <property type="entry name" value="ANTHRANILATE PHOSPHORIBOSYLTRANSFERASE"/>
    <property type="match status" value="1"/>
</dbReference>
<evidence type="ECO:0000256" key="1">
    <source>
        <dbReference type="ARBA" id="ARBA00022676"/>
    </source>
</evidence>
<dbReference type="InterPro" id="IPR036320">
    <property type="entry name" value="Glycosyl_Trfase_fam3_N_dom_sf"/>
</dbReference>
<evidence type="ECO:0000313" key="6">
    <source>
        <dbReference type="EMBL" id="MFE4106595.1"/>
    </source>
</evidence>
<keyword evidence="7" id="KW-1185">Reference proteome</keyword>
<organism evidence="6 7">
    <name type="scientific">Almyronema epifaneia S1</name>
    <dbReference type="NCBI Taxonomy" id="2991925"/>
    <lineage>
        <taxon>Bacteria</taxon>
        <taxon>Bacillati</taxon>
        <taxon>Cyanobacteriota</taxon>
        <taxon>Cyanophyceae</taxon>
        <taxon>Nodosilineales</taxon>
        <taxon>Nodosilineaceae</taxon>
        <taxon>Almyronema</taxon>
        <taxon>Almyronema epifaneia</taxon>
    </lineage>
</organism>
<name>A0ABW6IEI6_9CYAN</name>
<dbReference type="SUPFAM" id="SSF52418">
    <property type="entry name" value="Nucleoside phosphorylase/phosphoribosyltransferase catalytic domain"/>
    <property type="match status" value="1"/>
</dbReference>
<evidence type="ECO:0000313" key="7">
    <source>
        <dbReference type="Proteomes" id="UP001600165"/>
    </source>
</evidence>
<dbReference type="PANTHER" id="PTHR43285:SF3">
    <property type="entry name" value="SLL1634 PROTEIN"/>
    <property type="match status" value="1"/>
</dbReference>
<dbReference type="Pfam" id="PF02885">
    <property type="entry name" value="Glycos_trans_3N"/>
    <property type="match status" value="1"/>
</dbReference>
<keyword evidence="1 6" id="KW-0328">Glycosyltransferase</keyword>
<feature type="domain" description="Glycosyl transferase family 3" evidence="4">
    <location>
        <begin position="95"/>
        <end position="333"/>
    </location>
</feature>
<dbReference type="SUPFAM" id="SSF47648">
    <property type="entry name" value="Nucleoside phosphorylase/phosphoribosyltransferase N-terminal domain"/>
    <property type="match status" value="1"/>
</dbReference>
<evidence type="ECO:0000256" key="2">
    <source>
        <dbReference type="ARBA" id="ARBA00022679"/>
    </source>
</evidence>
<dbReference type="Gene3D" id="3.40.1030.10">
    <property type="entry name" value="Nucleoside phosphorylase/phosphoribosyltransferase catalytic domain"/>
    <property type="match status" value="1"/>
</dbReference>
<accession>A0ABW6IEI6</accession>
<evidence type="ECO:0000256" key="3">
    <source>
        <dbReference type="ARBA" id="ARBA00023141"/>
    </source>
</evidence>
<gene>
    <name evidence="6" type="ORF">ACFVKH_09925</name>
</gene>
<dbReference type="NCBIfam" id="NF005635">
    <property type="entry name" value="PRK07394.1"/>
    <property type="match status" value="1"/>
</dbReference>
<reference evidence="6 7" key="1">
    <citation type="submission" date="2024-10" db="EMBL/GenBank/DDBJ databases">
        <authorList>
            <person name="Ratan Roy A."/>
            <person name="Morales Sandoval P.H."/>
            <person name="De Los Santos Villalobos S."/>
            <person name="Chakraborty S."/>
            <person name="Mukherjee J."/>
        </authorList>
    </citation>
    <scope>NUCLEOTIDE SEQUENCE [LARGE SCALE GENOMIC DNA]</scope>
    <source>
        <strain evidence="6 7">S1</strain>
    </source>
</reference>
<sequence>MSQAFRSLLQKVGSGSHTSKDLSRAEAAIATCMMLEQEATPAQLGAFMIAHRIKRPTPEELAGMLDAYDQLGPKLTAIESAYPVTVFSVPYDGRSRTLPISPLTALMLAAVKAPVVLHGGDRMPTKYGLPLIEIWQGLGVNWQQLSLAQAQQMLAETGLSFVYLPRHFPQAQAMVPYRDQIGKRPPFATIEIMWSPYAGNTHLVSGFVHPPTEERTVASLALRKRPFFTTVKGLEGSCDLARSRTAIIGLGQINGMFDRLLLSPRDYGFSTEDPPLLEEADAIAALQSVIDGKPSEVAQSAIWNGGFYLWRCGVSHTLEAGFTLAEKLVLQGQLQQKLAEVQEAIAAQVLVTS</sequence>
<dbReference type="InterPro" id="IPR035902">
    <property type="entry name" value="Nuc_phospho_transferase"/>
</dbReference>
<dbReference type="InterPro" id="IPR017459">
    <property type="entry name" value="Glycosyl_Trfase_fam3_N_dom"/>
</dbReference>
<dbReference type="Proteomes" id="UP001600165">
    <property type="component" value="Unassembled WGS sequence"/>
</dbReference>
<dbReference type="EMBL" id="JBHZOL010000068">
    <property type="protein sequence ID" value="MFE4106595.1"/>
    <property type="molecule type" value="Genomic_DNA"/>
</dbReference>
<dbReference type="Pfam" id="PF00591">
    <property type="entry name" value="Glycos_transf_3"/>
    <property type="match status" value="1"/>
</dbReference>
<comment type="caution">
    <text evidence="6">The sequence shown here is derived from an EMBL/GenBank/DDBJ whole genome shotgun (WGS) entry which is preliminary data.</text>
</comment>
<keyword evidence="3" id="KW-0057">Aromatic amino acid biosynthesis</keyword>
<feature type="domain" description="Glycosyl transferase family 3 N-terminal" evidence="5">
    <location>
        <begin position="7"/>
        <end position="69"/>
    </location>
</feature>
<dbReference type="GO" id="GO:0016757">
    <property type="term" value="F:glycosyltransferase activity"/>
    <property type="evidence" value="ECO:0007669"/>
    <property type="project" value="UniProtKB-KW"/>
</dbReference>
<dbReference type="RefSeq" id="WP_377964509.1">
    <property type="nucleotide sequence ID" value="NZ_JBHZOL010000068.1"/>
</dbReference>
<keyword evidence="3" id="KW-0028">Amino-acid biosynthesis</keyword>
<keyword evidence="2" id="KW-0808">Transferase</keyword>
<dbReference type="InterPro" id="IPR000312">
    <property type="entry name" value="Glycosyl_Trfase_fam3"/>
</dbReference>
<proteinExistence type="predicted"/>
<dbReference type="InterPro" id="IPR005940">
    <property type="entry name" value="Anthranilate_Pribosyl_Tfrase"/>
</dbReference>
<dbReference type="Gene3D" id="1.20.970.10">
    <property type="entry name" value="Transferase, Pyrimidine Nucleoside Phosphorylase, Chain C"/>
    <property type="match status" value="1"/>
</dbReference>
<evidence type="ECO:0000259" key="4">
    <source>
        <dbReference type="Pfam" id="PF00591"/>
    </source>
</evidence>
<evidence type="ECO:0000259" key="5">
    <source>
        <dbReference type="Pfam" id="PF02885"/>
    </source>
</evidence>
<protein>
    <submittedName>
        <fullName evidence="6">Anthranilate phosphoribosyltransferase family protein</fullName>
    </submittedName>
</protein>